<gene>
    <name evidence="2" type="ORF">H4N64_23090</name>
</gene>
<organism evidence="2 3">
    <name type="scientific">Streptomyces cupreus</name>
    <dbReference type="NCBI Taxonomy" id="2759956"/>
    <lineage>
        <taxon>Bacteria</taxon>
        <taxon>Bacillati</taxon>
        <taxon>Actinomycetota</taxon>
        <taxon>Actinomycetes</taxon>
        <taxon>Kitasatosporales</taxon>
        <taxon>Streptomycetaceae</taxon>
        <taxon>Streptomyces</taxon>
    </lineage>
</organism>
<proteinExistence type="predicted"/>
<accession>A0A7X1J5A8</accession>
<comment type="caution">
    <text evidence="2">The sequence shown here is derived from an EMBL/GenBank/DDBJ whole genome shotgun (WGS) entry which is preliminary data.</text>
</comment>
<feature type="region of interest" description="Disordered" evidence="1">
    <location>
        <begin position="15"/>
        <end position="114"/>
    </location>
</feature>
<protein>
    <submittedName>
        <fullName evidence="2">Toxin-antitoxin system HicB family antitoxin</fullName>
    </submittedName>
</protein>
<dbReference type="RefSeq" id="WP_186284305.1">
    <property type="nucleotide sequence ID" value="NZ_JACMSF010000025.1"/>
</dbReference>
<reference evidence="2 3" key="1">
    <citation type="submission" date="2020-08" db="EMBL/GenBank/DDBJ databases">
        <title>Streptomyces sp. PSKA01 genome sequencing and assembly.</title>
        <authorList>
            <person name="Mandal S."/>
            <person name="Maiti P.K."/>
            <person name="Das P."/>
        </authorList>
    </citation>
    <scope>NUCLEOTIDE SEQUENCE [LARGE SCALE GENOMIC DNA]</scope>
    <source>
        <strain evidence="2 3">PSKA01</strain>
    </source>
</reference>
<dbReference type="Proteomes" id="UP000584670">
    <property type="component" value="Unassembled WGS sequence"/>
</dbReference>
<dbReference type="EMBL" id="JACMSF010000025">
    <property type="protein sequence ID" value="MBC2904440.1"/>
    <property type="molecule type" value="Genomic_DNA"/>
</dbReference>
<evidence type="ECO:0000256" key="1">
    <source>
        <dbReference type="SAM" id="MobiDB-lite"/>
    </source>
</evidence>
<evidence type="ECO:0000313" key="2">
    <source>
        <dbReference type="EMBL" id="MBC2904440.1"/>
    </source>
</evidence>
<keyword evidence="3" id="KW-1185">Reference proteome</keyword>
<name>A0A7X1J5A8_9ACTN</name>
<dbReference type="AlphaFoldDB" id="A0A7X1J5A8"/>
<sequence>MLKFTLRIPEDLHKRLTEQATADRPPPTPRCYTCLRPASTPPRPRRRIALAAIRRPPPRYARAGMHPGRKGPGTLPGKKGGSDRRSGRRQRGRRRAGDDVQGAQSGVARRPDRR</sequence>
<evidence type="ECO:0000313" key="3">
    <source>
        <dbReference type="Proteomes" id="UP000584670"/>
    </source>
</evidence>